<comment type="similarity">
    <text evidence="6">Belongs to the CsrA/RsmA family.</text>
</comment>
<evidence type="ECO:0000256" key="1">
    <source>
        <dbReference type="ARBA" id="ARBA00022490"/>
    </source>
</evidence>
<dbReference type="RefSeq" id="WP_117626655.1">
    <property type="nucleotide sequence ID" value="NZ_CATYQV010000037.1"/>
</dbReference>
<evidence type="ECO:0000256" key="3">
    <source>
        <dbReference type="ARBA" id="ARBA00022795"/>
    </source>
</evidence>
<dbReference type="Gene3D" id="2.60.40.4380">
    <property type="entry name" value="Translational regulator CsrA"/>
    <property type="match status" value="1"/>
</dbReference>
<evidence type="ECO:0000313" key="8">
    <source>
        <dbReference type="Proteomes" id="UP000284543"/>
    </source>
</evidence>
<dbReference type="Pfam" id="PF02599">
    <property type="entry name" value="CsrA"/>
    <property type="match status" value="1"/>
</dbReference>
<keyword evidence="1 6" id="KW-0963">Cytoplasm</keyword>
<dbReference type="Proteomes" id="UP000284543">
    <property type="component" value="Unassembled WGS sequence"/>
</dbReference>
<dbReference type="GO" id="GO:0045947">
    <property type="term" value="P:negative regulation of translational initiation"/>
    <property type="evidence" value="ECO:0007669"/>
    <property type="project" value="UniProtKB-UniRule"/>
</dbReference>
<keyword evidence="4 6" id="KW-0810">Translation regulation</keyword>
<dbReference type="GO" id="GO:0005829">
    <property type="term" value="C:cytosol"/>
    <property type="evidence" value="ECO:0007669"/>
    <property type="project" value="TreeGrafter"/>
</dbReference>
<dbReference type="GO" id="GO:1902208">
    <property type="term" value="P:regulation of bacterial-type flagellum assembly"/>
    <property type="evidence" value="ECO:0007669"/>
    <property type="project" value="UniProtKB-UniRule"/>
</dbReference>
<keyword evidence="3 6" id="KW-1005">Bacterial flagellum biogenesis</keyword>
<dbReference type="AlphaFoldDB" id="A0A412ZFM3"/>
<comment type="function">
    <text evidence="6">A translational regulator that binds mRNA to regulate translation initiation and/or mRNA stability. Usually binds in the 5'-UTR at or near the Shine-Dalgarno sequence preventing ribosome-binding, thus repressing translation. Its main target seems to be the major flagellin gene, while its function is anatagonized by FliW.</text>
</comment>
<dbReference type="InterPro" id="IPR036107">
    <property type="entry name" value="CsrA_sf"/>
</dbReference>
<dbReference type="InterPro" id="IPR003751">
    <property type="entry name" value="CsrA"/>
</dbReference>
<dbReference type="PANTHER" id="PTHR34984">
    <property type="entry name" value="CARBON STORAGE REGULATOR"/>
    <property type="match status" value="1"/>
</dbReference>
<evidence type="ECO:0000256" key="5">
    <source>
        <dbReference type="ARBA" id="ARBA00022884"/>
    </source>
</evidence>
<comment type="subcellular location">
    <subcellularLocation>
        <location evidence="6">Cytoplasm</location>
    </subcellularLocation>
</comment>
<comment type="caution">
    <text evidence="7">The sequence shown here is derived from an EMBL/GenBank/DDBJ whole genome shotgun (WGS) entry which is preliminary data.</text>
</comment>
<dbReference type="GO" id="GO:0006402">
    <property type="term" value="P:mRNA catabolic process"/>
    <property type="evidence" value="ECO:0007669"/>
    <property type="project" value="InterPro"/>
</dbReference>
<keyword evidence="5 6" id="KW-0694">RNA-binding</keyword>
<protein>
    <recommendedName>
        <fullName evidence="6">Translational regulator CsrA</fullName>
    </recommendedName>
</protein>
<sequence>MLILRRKKNESILIGDNIRVTITECASNGVRLAIEAPKQISVIREELFEAEKMNKASLAPESSSVRSLQAALRRHLFNNEA</sequence>
<name>A0A412ZFM3_9FIRM</name>
<evidence type="ECO:0000256" key="4">
    <source>
        <dbReference type="ARBA" id="ARBA00022845"/>
    </source>
</evidence>
<gene>
    <name evidence="6" type="primary">csrA</name>
    <name evidence="7" type="ORF">DWW02_04830</name>
</gene>
<accession>A0A412ZFM3</accession>
<evidence type="ECO:0000256" key="2">
    <source>
        <dbReference type="ARBA" id="ARBA00022491"/>
    </source>
</evidence>
<dbReference type="GO" id="GO:0006109">
    <property type="term" value="P:regulation of carbohydrate metabolic process"/>
    <property type="evidence" value="ECO:0007669"/>
    <property type="project" value="InterPro"/>
</dbReference>
<keyword evidence="2 6" id="KW-0678">Repressor</keyword>
<evidence type="ECO:0000313" key="7">
    <source>
        <dbReference type="EMBL" id="RGV79050.1"/>
    </source>
</evidence>
<organism evidence="7 8">
    <name type="scientific">Enterocloster bolteae</name>
    <dbReference type="NCBI Taxonomy" id="208479"/>
    <lineage>
        <taxon>Bacteria</taxon>
        <taxon>Bacillati</taxon>
        <taxon>Bacillota</taxon>
        <taxon>Clostridia</taxon>
        <taxon>Lachnospirales</taxon>
        <taxon>Lachnospiraceae</taxon>
        <taxon>Enterocloster</taxon>
    </lineage>
</organism>
<comment type="subunit">
    <text evidence="6">Homodimer; the beta-strands of each monomer intercalate to form a hydrophobic core, while the alpha-helices form wings that extend away from the core.</text>
</comment>
<proteinExistence type="inferred from homology"/>
<dbReference type="EMBL" id="QRZM01000001">
    <property type="protein sequence ID" value="RGV79050.1"/>
    <property type="molecule type" value="Genomic_DNA"/>
</dbReference>
<dbReference type="SUPFAM" id="SSF117130">
    <property type="entry name" value="CsrA-like"/>
    <property type="match status" value="1"/>
</dbReference>
<dbReference type="HAMAP" id="MF_00167">
    <property type="entry name" value="CsrA"/>
    <property type="match status" value="1"/>
</dbReference>
<dbReference type="PANTHER" id="PTHR34984:SF1">
    <property type="entry name" value="CARBON STORAGE REGULATOR"/>
    <property type="match status" value="1"/>
</dbReference>
<dbReference type="GO" id="GO:0048027">
    <property type="term" value="F:mRNA 5'-UTR binding"/>
    <property type="evidence" value="ECO:0007669"/>
    <property type="project" value="UniProtKB-UniRule"/>
</dbReference>
<dbReference type="GO" id="GO:0044781">
    <property type="term" value="P:bacterial-type flagellum organization"/>
    <property type="evidence" value="ECO:0007669"/>
    <property type="project" value="UniProtKB-KW"/>
</dbReference>
<evidence type="ECO:0000256" key="6">
    <source>
        <dbReference type="HAMAP-Rule" id="MF_00167"/>
    </source>
</evidence>
<reference evidence="7 8" key="1">
    <citation type="submission" date="2018-08" db="EMBL/GenBank/DDBJ databases">
        <title>A genome reference for cultivated species of the human gut microbiota.</title>
        <authorList>
            <person name="Zou Y."/>
            <person name="Xue W."/>
            <person name="Luo G."/>
        </authorList>
    </citation>
    <scope>NUCLEOTIDE SEQUENCE [LARGE SCALE GENOMIC DNA]</scope>
    <source>
        <strain evidence="7 8">AF14-18</strain>
    </source>
</reference>